<dbReference type="GO" id="GO:0004181">
    <property type="term" value="F:metallocarboxypeptidase activity"/>
    <property type="evidence" value="ECO:0007669"/>
    <property type="project" value="InterPro"/>
</dbReference>
<evidence type="ECO:0000256" key="3">
    <source>
        <dbReference type="ARBA" id="ARBA00022670"/>
    </source>
</evidence>
<dbReference type="Pfam" id="PF00246">
    <property type="entry name" value="Peptidase_M14"/>
    <property type="match status" value="1"/>
</dbReference>
<evidence type="ECO:0000256" key="1">
    <source>
        <dbReference type="ARBA" id="ARBA00001947"/>
    </source>
</evidence>
<dbReference type="Proteomes" id="UP000177707">
    <property type="component" value="Unassembled WGS sequence"/>
</dbReference>
<feature type="active site" description="Proton donor/acceptor" evidence="7">
    <location>
        <position position="270"/>
    </location>
</feature>
<dbReference type="CDD" id="cd00596">
    <property type="entry name" value="Peptidase_M14_like"/>
    <property type="match status" value="1"/>
</dbReference>
<name>A0A1G2TXI9_9BACT</name>
<evidence type="ECO:0000256" key="6">
    <source>
        <dbReference type="ARBA" id="ARBA00023049"/>
    </source>
</evidence>
<dbReference type="GO" id="GO:0005615">
    <property type="term" value="C:extracellular space"/>
    <property type="evidence" value="ECO:0007669"/>
    <property type="project" value="TreeGrafter"/>
</dbReference>
<evidence type="ECO:0000256" key="4">
    <source>
        <dbReference type="ARBA" id="ARBA00022801"/>
    </source>
</evidence>
<protein>
    <recommendedName>
        <fullName evidence="8">Peptidase M14 domain-containing protein</fullName>
    </recommendedName>
</protein>
<evidence type="ECO:0000256" key="2">
    <source>
        <dbReference type="ARBA" id="ARBA00005988"/>
    </source>
</evidence>
<dbReference type="Gene3D" id="3.40.630.10">
    <property type="entry name" value="Zn peptidases"/>
    <property type="match status" value="1"/>
</dbReference>
<dbReference type="PANTHER" id="PTHR11705:SF143">
    <property type="entry name" value="SLL0236 PROTEIN"/>
    <property type="match status" value="1"/>
</dbReference>
<dbReference type="InterPro" id="IPR000834">
    <property type="entry name" value="Peptidase_M14"/>
</dbReference>
<evidence type="ECO:0000256" key="5">
    <source>
        <dbReference type="ARBA" id="ARBA00022833"/>
    </source>
</evidence>
<gene>
    <name evidence="9" type="ORF">A3A96_00745</name>
</gene>
<organism evidence="9 10">
    <name type="scientific">Candidatus Zambryskibacteria bacterium RIFCSPLOWO2_01_FULL_39_39</name>
    <dbReference type="NCBI Taxonomy" id="1802758"/>
    <lineage>
        <taxon>Bacteria</taxon>
        <taxon>Candidatus Zambryskiibacteriota</taxon>
    </lineage>
</organism>
<comment type="caution">
    <text evidence="9">The sequence shown here is derived from an EMBL/GenBank/DDBJ whole genome shotgun (WGS) entry which is preliminary data.</text>
</comment>
<dbReference type="EMBL" id="MHWB01000009">
    <property type="protein sequence ID" value="OHB01954.1"/>
    <property type="molecule type" value="Genomic_DNA"/>
</dbReference>
<keyword evidence="6" id="KW-0482">Metalloprotease</keyword>
<comment type="cofactor">
    <cofactor evidence="1">
        <name>Zn(2+)</name>
        <dbReference type="ChEBI" id="CHEBI:29105"/>
    </cofactor>
</comment>
<dbReference type="GO" id="GO:0008270">
    <property type="term" value="F:zinc ion binding"/>
    <property type="evidence" value="ECO:0007669"/>
    <property type="project" value="InterPro"/>
</dbReference>
<dbReference type="STRING" id="1802758.A3A96_00745"/>
<evidence type="ECO:0000313" key="10">
    <source>
        <dbReference type="Proteomes" id="UP000177707"/>
    </source>
</evidence>
<accession>A0A1G2TXI9</accession>
<feature type="domain" description="Peptidase M14" evidence="8">
    <location>
        <begin position="13"/>
        <end position="293"/>
    </location>
</feature>
<comment type="similarity">
    <text evidence="2 7">Belongs to the peptidase M14 family.</text>
</comment>
<keyword evidence="4" id="KW-0378">Hydrolase</keyword>
<reference evidence="9 10" key="1">
    <citation type="journal article" date="2016" name="Nat. Commun.">
        <title>Thousands of microbial genomes shed light on interconnected biogeochemical processes in an aquifer system.</title>
        <authorList>
            <person name="Anantharaman K."/>
            <person name="Brown C.T."/>
            <person name="Hug L.A."/>
            <person name="Sharon I."/>
            <person name="Castelle C.J."/>
            <person name="Probst A.J."/>
            <person name="Thomas B.C."/>
            <person name="Singh A."/>
            <person name="Wilkins M.J."/>
            <person name="Karaoz U."/>
            <person name="Brodie E.L."/>
            <person name="Williams K.H."/>
            <person name="Hubbard S.S."/>
            <person name="Banfield J.F."/>
        </authorList>
    </citation>
    <scope>NUCLEOTIDE SEQUENCE [LARGE SCALE GENOMIC DNA]</scope>
</reference>
<dbReference type="PANTHER" id="PTHR11705">
    <property type="entry name" value="PROTEASE FAMILY M14 CARBOXYPEPTIDASE A,B"/>
    <property type="match status" value="1"/>
</dbReference>
<dbReference type="PROSITE" id="PS52035">
    <property type="entry name" value="PEPTIDASE_M14"/>
    <property type="match status" value="1"/>
</dbReference>
<dbReference type="GO" id="GO:0006508">
    <property type="term" value="P:proteolysis"/>
    <property type="evidence" value="ECO:0007669"/>
    <property type="project" value="UniProtKB-KW"/>
</dbReference>
<keyword evidence="3" id="KW-0645">Protease</keyword>
<keyword evidence="5" id="KW-0862">Zinc</keyword>
<dbReference type="AlphaFoldDB" id="A0A1G2TXI9"/>
<dbReference type="SUPFAM" id="SSF53187">
    <property type="entry name" value="Zn-dependent exopeptidases"/>
    <property type="match status" value="1"/>
</dbReference>
<dbReference type="SMART" id="SM00631">
    <property type="entry name" value="Zn_pept"/>
    <property type="match status" value="1"/>
</dbReference>
<proteinExistence type="inferred from homology"/>
<evidence type="ECO:0000256" key="7">
    <source>
        <dbReference type="PROSITE-ProRule" id="PRU01379"/>
    </source>
</evidence>
<evidence type="ECO:0000259" key="8">
    <source>
        <dbReference type="PROSITE" id="PS52035"/>
    </source>
</evidence>
<evidence type="ECO:0000313" key="9">
    <source>
        <dbReference type="EMBL" id="OHB01954.1"/>
    </source>
</evidence>
<sequence>MLMSSPRRIALVIIFVLLLGVGGFLFVSNRLKPPPPAVKEIKREIREVIGTSVEGRAIESYTYGNGEKHLLFVGGVHGGYEWNSVLLSYKFMDYLKANSLVLPPNIKVTVIPSLNPDGIYKVLGKEGRFGFDDITNISKTTSVLEKARFNANDVDLNRNFDCKWKPESTWKSKKVSAGSTAFSEPEAKALRDFVLKNKSNLVATVFWHSQAGAVYASECRDGILPVTFDIMNTYARASGYKAIKTFDSYEVTGDAEGYLTSLNIPAITVELTTHNTVEWKENLSGIKALFDYFR</sequence>